<dbReference type="Proteomes" id="UP000782554">
    <property type="component" value="Unassembled WGS sequence"/>
</dbReference>
<gene>
    <name evidence="1" type="ORF">K3181_14240</name>
</gene>
<dbReference type="InterPro" id="IPR011057">
    <property type="entry name" value="Mss4-like_sf"/>
</dbReference>
<keyword evidence="2" id="KW-1185">Reference proteome</keyword>
<evidence type="ECO:0000313" key="2">
    <source>
        <dbReference type="Proteomes" id="UP000782554"/>
    </source>
</evidence>
<dbReference type="Gene3D" id="3.90.1590.10">
    <property type="entry name" value="glutathione-dependent formaldehyde- activating enzyme (gfa)"/>
    <property type="match status" value="1"/>
</dbReference>
<dbReference type="Pfam" id="PF19648">
    <property type="entry name" value="DUF6151"/>
    <property type="match status" value="1"/>
</dbReference>
<accession>A0ABS7JY72</accession>
<name>A0ABS7JY72_9SPHN</name>
<dbReference type="InterPro" id="IPR046149">
    <property type="entry name" value="DUF6151"/>
</dbReference>
<dbReference type="SUPFAM" id="SSF51316">
    <property type="entry name" value="Mss4-like"/>
    <property type="match status" value="1"/>
</dbReference>
<reference evidence="1 2" key="1">
    <citation type="submission" date="2021-08" db="EMBL/GenBank/DDBJ databases">
        <title>Comparative Genomics Analysis of the Genus Qipengyuania Reveals Extensive Genetic Diversity and Metabolic Versatility, Including the Description of Fifteen Novel Species.</title>
        <authorList>
            <person name="Liu Y."/>
        </authorList>
    </citation>
    <scope>NUCLEOTIDE SEQUENCE [LARGE SCALE GENOMIC DNA]</scope>
    <source>
        <strain evidence="1 2">YG27</strain>
    </source>
</reference>
<organism evidence="1 2">
    <name type="scientific">Qipengyuania mesophila</name>
    <dbReference type="NCBI Taxonomy" id="2867246"/>
    <lineage>
        <taxon>Bacteria</taxon>
        <taxon>Pseudomonadati</taxon>
        <taxon>Pseudomonadota</taxon>
        <taxon>Alphaproteobacteria</taxon>
        <taxon>Sphingomonadales</taxon>
        <taxon>Erythrobacteraceae</taxon>
        <taxon>Qipengyuania</taxon>
    </lineage>
</organism>
<evidence type="ECO:0000313" key="1">
    <source>
        <dbReference type="EMBL" id="MBX7502597.1"/>
    </source>
</evidence>
<comment type="caution">
    <text evidence="1">The sequence shown here is derived from an EMBL/GenBank/DDBJ whole genome shotgun (WGS) entry which is preliminary data.</text>
</comment>
<proteinExistence type="predicted"/>
<evidence type="ECO:0008006" key="3">
    <source>
        <dbReference type="Google" id="ProtNLM"/>
    </source>
</evidence>
<sequence length="195" mass="21740">MRFACECGAVAGEIEKATAAEGDYVVCHCTDCRDLVRHFGHEARLLDAHGGTALYQSRCARMRIDRGRERLAELHMTEGPTLRWYASCCDTPLFNTYRNGRIPYVTTLLANCDAAARASLGEPLGHLFIGDATGDTSGLKPLSMNRLMRRFFPRMIKDILSGDRRRSALFDPETLEPIAKPRQLTQAEKHALGRA</sequence>
<protein>
    <recommendedName>
        <fullName evidence="3">CENP-V/GFA domain-containing protein</fullName>
    </recommendedName>
</protein>
<dbReference type="EMBL" id="JAIGNU010000004">
    <property type="protein sequence ID" value="MBX7502597.1"/>
    <property type="molecule type" value="Genomic_DNA"/>
</dbReference>